<feature type="region of interest" description="Disordered" evidence="1">
    <location>
        <begin position="290"/>
        <end position="333"/>
    </location>
</feature>
<dbReference type="OrthoDB" id="5046242at2759"/>
<protein>
    <recommendedName>
        <fullName evidence="2">Amine oxidase domain-containing protein</fullName>
    </recommendedName>
</protein>
<feature type="region of interest" description="Disordered" evidence="1">
    <location>
        <begin position="206"/>
        <end position="246"/>
    </location>
</feature>
<gene>
    <name evidence="3" type="ORF">Vbra_4277</name>
</gene>
<dbReference type="GO" id="GO:0016491">
    <property type="term" value="F:oxidoreductase activity"/>
    <property type="evidence" value="ECO:0007669"/>
    <property type="project" value="InterPro"/>
</dbReference>
<evidence type="ECO:0000313" key="3">
    <source>
        <dbReference type="EMBL" id="CEM09634.1"/>
    </source>
</evidence>
<feature type="compositionally biased region" description="Low complexity" evidence="1">
    <location>
        <begin position="216"/>
        <end position="227"/>
    </location>
</feature>
<dbReference type="EMBL" id="CDMY01000395">
    <property type="protein sequence ID" value="CEM09634.1"/>
    <property type="molecule type" value="Genomic_DNA"/>
</dbReference>
<dbReference type="Pfam" id="PF01593">
    <property type="entry name" value="Amino_oxidase"/>
    <property type="match status" value="1"/>
</dbReference>
<accession>A0A0G4F9P0</accession>
<dbReference type="InParanoid" id="A0A0G4F9P0"/>
<dbReference type="Gene3D" id="3.50.50.60">
    <property type="entry name" value="FAD/NAD(P)-binding domain"/>
    <property type="match status" value="1"/>
</dbReference>
<name>A0A0G4F9P0_VITBC</name>
<dbReference type="SUPFAM" id="SSF51905">
    <property type="entry name" value="FAD/NAD(P)-binding domain"/>
    <property type="match status" value="1"/>
</dbReference>
<dbReference type="InterPro" id="IPR036188">
    <property type="entry name" value="FAD/NAD-bd_sf"/>
</dbReference>
<feature type="compositionally biased region" description="Basic residues" evidence="1">
    <location>
        <begin position="300"/>
        <end position="312"/>
    </location>
</feature>
<dbReference type="AlphaFoldDB" id="A0A0G4F9P0"/>
<evidence type="ECO:0000259" key="2">
    <source>
        <dbReference type="Pfam" id="PF01593"/>
    </source>
</evidence>
<reference evidence="3 4" key="1">
    <citation type="submission" date="2014-11" db="EMBL/GenBank/DDBJ databases">
        <authorList>
            <person name="Zhu J."/>
            <person name="Qi W."/>
            <person name="Song R."/>
        </authorList>
    </citation>
    <scope>NUCLEOTIDE SEQUENCE [LARGE SCALE GENOMIC DNA]</scope>
</reference>
<evidence type="ECO:0000256" key="1">
    <source>
        <dbReference type="SAM" id="MobiDB-lite"/>
    </source>
</evidence>
<dbReference type="VEuPathDB" id="CryptoDB:Vbra_4277"/>
<organism evidence="3 4">
    <name type="scientific">Vitrella brassicaformis (strain CCMP3155)</name>
    <dbReference type="NCBI Taxonomy" id="1169540"/>
    <lineage>
        <taxon>Eukaryota</taxon>
        <taxon>Sar</taxon>
        <taxon>Alveolata</taxon>
        <taxon>Colpodellida</taxon>
        <taxon>Vitrellaceae</taxon>
        <taxon>Vitrella</taxon>
    </lineage>
</organism>
<dbReference type="Proteomes" id="UP000041254">
    <property type="component" value="Unassembled WGS sequence"/>
</dbReference>
<proteinExistence type="predicted"/>
<dbReference type="InterPro" id="IPR002937">
    <property type="entry name" value="Amino_oxidase"/>
</dbReference>
<keyword evidence="4" id="KW-1185">Reference proteome</keyword>
<feature type="domain" description="Amine oxidase" evidence="2">
    <location>
        <begin position="88"/>
        <end position="150"/>
    </location>
</feature>
<sequence>MPRWTGPARSVQSGGRAVSRLQLLGLKSAATKPSIQREKKKTVRFKEEVRINDNGTGHPLGEEPRQDNMWSGSWVAISGRGGGGDPPLKKRGYDVTILEACERVGDRIHTHRFSRKGGLPENKYDLAANWMHIAPGETHYPWDIAAELAVETSALTEGDRLCTNGYSWLPEFLVDNAIVNEVPVVDHEDGVSLHMLIFFQAAGAPGEGGGDDVPGSRRGPPSGRAAGSSGGAAGSSGRRGTDETMGQQWGKWLSQGQGGDQILITFALHPGSDPCDPPLSHMTLGQLRLDPRVAEYGRRPSSRRQRHGRRGEKRPSAASSVTTRRGTPRLTPA</sequence>
<evidence type="ECO:0000313" key="4">
    <source>
        <dbReference type="Proteomes" id="UP000041254"/>
    </source>
</evidence>